<comment type="caution">
    <text evidence="1">The sequence shown here is derived from an EMBL/GenBank/DDBJ whole genome shotgun (WGS) entry which is preliminary data.</text>
</comment>
<protein>
    <submittedName>
        <fullName evidence="1">Uncharacterized protein</fullName>
    </submittedName>
</protein>
<proteinExistence type="predicted"/>
<reference evidence="1 2" key="1">
    <citation type="submission" date="2016-10" db="EMBL/GenBank/DDBJ databases">
        <title>Genome sequence of the ascomycete fungus Penicillium subrubescens.</title>
        <authorList>
            <person name="De Vries R.P."/>
            <person name="Peng M."/>
            <person name="Dilokpimol A."/>
            <person name="Hilden K."/>
            <person name="Makela M.R."/>
            <person name="Grigoriev I."/>
            <person name="Riley R."/>
            <person name="Granchi Z."/>
        </authorList>
    </citation>
    <scope>NUCLEOTIDE SEQUENCE [LARGE SCALE GENOMIC DNA]</scope>
    <source>
        <strain evidence="1 2">CBS 132785</strain>
    </source>
</reference>
<gene>
    <name evidence="1" type="ORF">PENSUB_6180</name>
</gene>
<organism evidence="1 2">
    <name type="scientific">Penicillium subrubescens</name>
    <dbReference type="NCBI Taxonomy" id="1316194"/>
    <lineage>
        <taxon>Eukaryota</taxon>
        <taxon>Fungi</taxon>
        <taxon>Dikarya</taxon>
        <taxon>Ascomycota</taxon>
        <taxon>Pezizomycotina</taxon>
        <taxon>Eurotiomycetes</taxon>
        <taxon>Eurotiomycetidae</taxon>
        <taxon>Eurotiales</taxon>
        <taxon>Aspergillaceae</taxon>
        <taxon>Penicillium</taxon>
    </lineage>
</organism>
<accession>A0A1Q5U3E3</accession>
<name>A0A1Q5U3E3_9EURO</name>
<sequence length="372" mass="43113">MQRLRKQHEPTWVWRYKHHTEVLQNIRTHLTLLLNESIPDSFVRMLNVKLHPLHFSTGKTFTDPAASFDYFFIPTDKRVSWNNKNEPIERTIEFPESLGKPHKPSSWPTDEDIQLQKDLEEELQKFCRLADSNQLSKRMTPIPRPKNMDKENVRTLAGSVNFHVSRAVEHRHGARVITLVPEAYPNPARPSSTEIQVLITVITQGLRQQSIEFGLSDPRARTKLHLDSVNYVIPTLIISVYPGAHVRVLYGYMVNNELHLHFTELQQFNNDNFPSMMEETLRWAFPIARGQAAKLITLPDLMEIDEEDDVEVEVWEDVEDCTVHLYTTHEEVDDHVQGTNQECMMNFSSTTSTFTTTTTRKIKGKKNSKKKG</sequence>
<dbReference type="Proteomes" id="UP000186955">
    <property type="component" value="Unassembled WGS sequence"/>
</dbReference>
<dbReference type="OrthoDB" id="4324345at2759"/>
<dbReference type="EMBL" id="MNBE01000585">
    <property type="protein sequence ID" value="OKP06997.1"/>
    <property type="molecule type" value="Genomic_DNA"/>
</dbReference>
<keyword evidence="2" id="KW-1185">Reference proteome</keyword>
<dbReference type="AlphaFoldDB" id="A0A1Q5U3E3"/>
<evidence type="ECO:0000313" key="1">
    <source>
        <dbReference type="EMBL" id="OKP06997.1"/>
    </source>
</evidence>
<evidence type="ECO:0000313" key="2">
    <source>
        <dbReference type="Proteomes" id="UP000186955"/>
    </source>
</evidence>